<evidence type="ECO:0000256" key="8">
    <source>
        <dbReference type="RuleBase" id="RU361154"/>
    </source>
</evidence>
<feature type="repeat" description="ANK" evidence="7">
    <location>
        <begin position="258"/>
        <end position="290"/>
    </location>
</feature>
<dbReference type="InterPro" id="IPR036156">
    <property type="entry name" value="Beta-gal/glucu_dom_sf"/>
</dbReference>
<feature type="compositionally biased region" description="Basic and acidic residues" evidence="9">
    <location>
        <begin position="1562"/>
        <end position="1575"/>
    </location>
</feature>
<dbReference type="EMBL" id="CAJNJA010021875">
    <property type="protein sequence ID" value="CAE7483137.1"/>
    <property type="molecule type" value="Genomic_DNA"/>
</dbReference>
<gene>
    <name evidence="11" type="primary">lacZ</name>
    <name evidence="11" type="ORF">SNEC2469_LOCUS13691</name>
</gene>
<feature type="repeat" description="ANK" evidence="7">
    <location>
        <begin position="49"/>
        <end position="83"/>
    </location>
</feature>
<dbReference type="InterPro" id="IPR008979">
    <property type="entry name" value="Galactose-bd-like_sf"/>
</dbReference>
<dbReference type="InterPro" id="IPR050347">
    <property type="entry name" value="Bact_Beta-galactosidase"/>
</dbReference>
<dbReference type="SMART" id="SM00248">
    <property type="entry name" value="ANK"/>
    <property type="match status" value="7"/>
</dbReference>
<dbReference type="Gene3D" id="2.60.120.260">
    <property type="entry name" value="Galactose-binding domain-like"/>
    <property type="match status" value="1"/>
</dbReference>
<dbReference type="GO" id="GO:0005990">
    <property type="term" value="P:lactose catabolic process"/>
    <property type="evidence" value="ECO:0007669"/>
    <property type="project" value="TreeGrafter"/>
</dbReference>
<name>A0A812SIQ6_9DINO</name>
<dbReference type="SUPFAM" id="SSF74650">
    <property type="entry name" value="Galactose mutarotase-like"/>
    <property type="match status" value="1"/>
</dbReference>
<dbReference type="Proteomes" id="UP000601435">
    <property type="component" value="Unassembled WGS sequence"/>
</dbReference>
<feature type="compositionally biased region" description="Basic and acidic residues" evidence="9">
    <location>
        <begin position="1649"/>
        <end position="1659"/>
    </location>
</feature>
<evidence type="ECO:0000313" key="12">
    <source>
        <dbReference type="Proteomes" id="UP000601435"/>
    </source>
</evidence>
<dbReference type="GO" id="GO:0030246">
    <property type="term" value="F:carbohydrate binding"/>
    <property type="evidence" value="ECO:0007669"/>
    <property type="project" value="InterPro"/>
</dbReference>
<dbReference type="InterPro" id="IPR002110">
    <property type="entry name" value="Ankyrin_rpt"/>
</dbReference>
<dbReference type="InterPro" id="IPR014718">
    <property type="entry name" value="GH-type_carb-bd"/>
</dbReference>
<keyword evidence="5 8" id="KW-0326">Glycosidase</keyword>
<evidence type="ECO:0000256" key="1">
    <source>
        <dbReference type="ARBA" id="ARBA00001412"/>
    </source>
</evidence>
<dbReference type="PRINTS" id="PR00132">
    <property type="entry name" value="GLHYDRLASE2"/>
</dbReference>
<dbReference type="SUPFAM" id="SSF48403">
    <property type="entry name" value="Ankyrin repeat"/>
    <property type="match status" value="1"/>
</dbReference>
<dbReference type="Gene3D" id="3.20.20.80">
    <property type="entry name" value="Glycosidases"/>
    <property type="match status" value="1"/>
</dbReference>
<feature type="region of interest" description="Disordered" evidence="9">
    <location>
        <begin position="1649"/>
        <end position="1671"/>
    </location>
</feature>
<reference evidence="11" key="1">
    <citation type="submission" date="2021-02" db="EMBL/GenBank/DDBJ databases">
        <authorList>
            <person name="Dougan E. K."/>
            <person name="Rhodes N."/>
            <person name="Thang M."/>
            <person name="Chan C."/>
        </authorList>
    </citation>
    <scope>NUCLEOTIDE SEQUENCE</scope>
</reference>
<keyword evidence="7" id="KW-0040">ANK repeat</keyword>
<dbReference type="PANTHER" id="PTHR46323:SF2">
    <property type="entry name" value="BETA-GALACTOSIDASE"/>
    <property type="match status" value="1"/>
</dbReference>
<feature type="region of interest" description="Disordered" evidence="9">
    <location>
        <begin position="1559"/>
        <end position="1585"/>
    </location>
</feature>
<feature type="repeat" description="ANK" evidence="7">
    <location>
        <begin position="119"/>
        <end position="151"/>
    </location>
</feature>
<dbReference type="PROSITE" id="PS50297">
    <property type="entry name" value="ANK_REP_REGION"/>
    <property type="match status" value="4"/>
</dbReference>
<feature type="domain" description="Beta galactosidase small chain/" evidence="10">
    <location>
        <begin position="1326"/>
        <end position="1647"/>
    </location>
</feature>
<dbReference type="EC" id="3.2.1.23" evidence="3"/>
<dbReference type="SUPFAM" id="SSF51445">
    <property type="entry name" value="(Trans)glycosidases"/>
    <property type="match status" value="1"/>
</dbReference>
<feature type="region of interest" description="Disordered" evidence="9">
    <location>
        <begin position="414"/>
        <end position="489"/>
    </location>
</feature>
<sequence length="1671" mass="182972">MKWPHRWRRCSSFLDGEKGRMSLCHVGDRSGIEHAILSGGASVEEVDIEGNTPLHVAVEAPRNEVATVSCLLENMANPNTVNYIGAAPLHYVCLRKSNWRGIANLLLEYGANIDCQTLAGKSALHFACENQLPELVEVLCLFGADPHLLDVQANTAMHLALAKEGGRDTVKRQILECLLTVSANVEVRNLKGMSPMHLACSTGCIRCVQLLMEMKANPSALTSRWESGLHLACTSGHTEVTQLFVQTVPQLIDAQDIDGNTPLHAASYTGNLDCALILLRNGADPEVKNHGSLSAYDVSKVKGQDLASTHNPELVQVLKEAQKEKGQEAAETSQGQDMKTQTEVTHLSHSETARHSCIRCSRFERLLFLSCREVMPRGLLAQTVAEHDFLYHESRRTIAASKLTSFQAQGAPAQAVGAAPAPKVQGDAPGPAPDARAAAAAKPAASTPPEPPPPEVNQDVIAGPESVSSQAAVQTIAGGPGRPSGAKGAPDHYGGLNTFLLTVSAVLVGLGLGYENKGGCITPADVTKAADGQRSTFIQDLGDKPWRLQLFRNPHSAEAYAQARELSFDDSQWNEVPIPSNWQMLGMSVPIYTNITFPFTPVPALMAPYVSHDNPTGLYRTTFNVPMENLQGRRVHLVFHAVGSAVMVWVDGQYIGYSQDSMTAAEFDITDALIGSQQAVDKQGTSATAALLSEQHLPDRTEHVLVAMVPSWCDGSYLEDQDQWWLFGIHREVELHFVPEACRIADYQTRTFFNEDDDGILQVQCQLTGTAVGNKVLKVTLYGERSEILAAARATAPTKTDSMDDGPGWCVEAELRVPGVRKWSAEDPFLYTLQLELTEASDTTIQAERLRIGFRTVAIVDGQLCVNDRPIVVAGANVHEMHPTRGKAISTDDMLKDIEMLKRGNFNAVRNSHYPHHPRWYELCDEHGLYVVDEANIETHGFVENLAISLLACDQAWRQQFLHRFFNMFQRAKNHTCVIVWSLGNESGWGPNFAAGVKSLHRWDPQQRPVQYEGATCGTDAVIFFGDGQGASSDIICPMYWSPPMILPPAASRTRPVILCEYSHALGNSNGSLHSYWDLFWSSAPEHRCIQGGFVWEWADGAVKVHKAQILDPDVKGKHQREAWLEGEYAYGGDFGRESGRQDRNFIVDGILFPDRTPHPAYQDFKRLQQPVEFQLKSQEDCSEGRLVRVNVKNRYTFRDLGHLSFSALASDALGEKCLCTIRGDADMRGISPGESRELEIVMKTASPELQQCGQWLLLQACQTDRSQTIPEKFVIADVCFTVDVPKSETSKLPAGGMLCSGSLPPLLHMPAAGPATLDRSGEKSVIKAATYTARFQGGTLTSLCGTDGLELLAKPGLQHSFTRATTDNDRCGTDFFVPWLIKVPLVRHFLDCYGFLSLAASWKIVGLDRLTASVNECEWSSSAEGPKLRVRENFSALGQLLLETCFQYVFEAHRVVVSVTVTPVGPLTGLATLPRVGVDFALSAKLSTMTWLGCGPGESYPDRKRASDWAVHRSDVDTQHVDYIVPSENGGKADVRWAAFTDGSFGHGLMLTYSCGDGEAQQDKPEDAASEKRPACTRGAQLSASRWTQEELERNSHRHKLPARQALSSRAVNVHLDTAHAGVGGVGEGGSRLWATANHHCMDAWRKYSSRPPEEKRSSQGSVAISEVLS</sequence>
<dbReference type="InterPro" id="IPR004199">
    <property type="entry name" value="B-gal_small/dom_5"/>
</dbReference>
<organism evidence="11 12">
    <name type="scientific">Symbiodinium necroappetens</name>
    <dbReference type="NCBI Taxonomy" id="1628268"/>
    <lineage>
        <taxon>Eukaryota</taxon>
        <taxon>Sar</taxon>
        <taxon>Alveolata</taxon>
        <taxon>Dinophyceae</taxon>
        <taxon>Suessiales</taxon>
        <taxon>Symbiodiniaceae</taxon>
        <taxon>Symbiodinium</taxon>
    </lineage>
</organism>
<dbReference type="Pfam" id="PF02837">
    <property type="entry name" value="Glyco_hydro_2_N"/>
    <property type="match status" value="2"/>
</dbReference>
<evidence type="ECO:0000256" key="7">
    <source>
        <dbReference type="PROSITE-ProRule" id="PRU00023"/>
    </source>
</evidence>
<dbReference type="Pfam" id="PF00703">
    <property type="entry name" value="Glyco_hydro_2"/>
    <property type="match status" value="1"/>
</dbReference>
<dbReference type="InterPro" id="IPR006104">
    <property type="entry name" value="Glyco_hydro_2_N"/>
</dbReference>
<keyword evidence="4 8" id="KW-0378">Hydrolase</keyword>
<evidence type="ECO:0000256" key="9">
    <source>
        <dbReference type="SAM" id="MobiDB-lite"/>
    </source>
</evidence>
<dbReference type="InterPro" id="IPR017853">
    <property type="entry name" value="GH"/>
</dbReference>
<dbReference type="SMART" id="SM01038">
    <property type="entry name" value="Bgal_small_N"/>
    <property type="match status" value="1"/>
</dbReference>
<accession>A0A812SIQ6</accession>
<dbReference type="InterPro" id="IPR006103">
    <property type="entry name" value="Glyco_hydro_2_cat"/>
</dbReference>
<dbReference type="GO" id="GO:0004565">
    <property type="term" value="F:beta-galactosidase activity"/>
    <property type="evidence" value="ECO:0007669"/>
    <property type="project" value="UniProtKB-EC"/>
</dbReference>
<feature type="compositionally biased region" description="Polar residues" evidence="9">
    <location>
        <begin position="1660"/>
        <end position="1671"/>
    </location>
</feature>
<keyword evidence="12" id="KW-1185">Reference proteome</keyword>
<feature type="compositionally biased region" description="Polar residues" evidence="9">
    <location>
        <begin position="332"/>
        <end position="345"/>
    </location>
</feature>
<feature type="repeat" description="ANK" evidence="7">
    <location>
        <begin position="191"/>
        <end position="223"/>
    </location>
</feature>
<evidence type="ECO:0000256" key="6">
    <source>
        <dbReference type="ARBA" id="ARBA00032230"/>
    </source>
</evidence>
<evidence type="ECO:0000256" key="4">
    <source>
        <dbReference type="ARBA" id="ARBA00022801"/>
    </source>
</evidence>
<dbReference type="InterPro" id="IPR006101">
    <property type="entry name" value="Glyco_hydro_2"/>
</dbReference>
<evidence type="ECO:0000256" key="3">
    <source>
        <dbReference type="ARBA" id="ARBA00012756"/>
    </source>
</evidence>
<feature type="repeat" description="ANK" evidence="7">
    <location>
        <begin position="84"/>
        <end position="118"/>
    </location>
</feature>
<comment type="similarity">
    <text evidence="2 8">Belongs to the glycosyl hydrolase 2 family.</text>
</comment>
<dbReference type="Gene3D" id="1.25.40.20">
    <property type="entry name" value="Ankyrin repeat-containing domain"/>
    <property type="match status" value="1"/>
</dbReference>
<dbReference type="GO" id="GO:0009341">
    <property type="term" value="C:beta-galactosidase complex"/>
    <property type="evidence" value="ECO:0007669"/>
    <property type="project" value="InterPro"/>
</dbReference>
<dbReference type="Pfam" id="PF12796">
    <property type="entry name" value="Ank_2"/>
    <property type="match status" value="3"/>
</dbReference>
<dbReference type="InterPro" id="IPR013783">
    <property type="entry name" value="Ig-like_fold"/>
</dbReference>
<dbReference type="InterPro" id="IPR011013">
    <property type="entry name" value="Gal_mutarotase_sf_dom"/>
</dbReference>
<dbReference type="Gene3D" id="2.60.40.10">
    <property type="entry name" value="Immunoglobulins"/>
    <property type="match status" value="1"/>
</dbReference>
<feature type="region of interest" description="Disordered" evidence="9">
    <location>
        <begin position="321"/>
        <end position="351"/>
    </location>
</feature>
<dbReference type="InterPro" id="IPR006102">
    <property type="entry name" value="Ig-like_GH2"/>
</dbReference>
<dbReference type="Pfam" id="PF02836">
    <property type="entry name" value="Glyco_hydro_2_C"/>
    <property type="match status" value="1"/>
</dbReference>
<dbReference type="PANTHER" id="PTHR46323">
    <property type="entry name" value="BETA-GALACTOSIDASE"/>
    <property type="match status" value="1"/>
</dbReference>
<feature type="compositionally biased region" description="Low complexity" evidence="9">
    <location>
        <begin position="414"/>
        <end position="445"/>
    </location>
</feature>
<dbReference type="PROSITE" id="PS50088">
    <property type="entry name" value="ANK_REPEAT"/>
    <property type="match status" value="5"/>
</dbReference>
<dbReference type="InterPro" id="IPR023230">
    <property type="entry name" value="Glyco_hydro_2_CS"/>
</dbReference>
<dbReference type="Gene3D" id="2.70.98.10">
    <property type="match status" value="1"/>
</dbReference>
<dbReference type="SUPFAM" id="SSF49303">
    <property type="entry name" value="beta-Galactosidase/glucuronidase domain"/>
    <property type="match status" value="1"/>
</dbReference>
<dbReference type="OrthoDB" id="413847at2759"/>
<dbReference type="InterPro" id="IPR036770">
    <property type="entry name" value="Ankyrin_rpt-contain_sf"/>
</dbReference>
<evidence type="ECO:0000256" key="2">
    <source>
        <dbReference type="ARBA" id="ARBA00007401"/>
    </source>
</evidence>
<dbReference type="SUPFAM" id="SSF49785">
    <property type="entry name" value="Galactose-binding domain-like"/>
    <property type="match status" value="1"/>
</dbReference>
<evidence type="ECO:0000256" key="5">
    <source>
        <dbReference type="ARBA" id="ARBA00023295"/>
    </source>
</evidence>
<dbReference type="PROSITE" id="PS00719">
    <property type="entry name" value="GLYCOSYL_HYDROL_F2_1"/>
    <property type="match status" value="1"/>
</dbReference>
<evidence type="ECO:0000259" key="10">
    <source>
        <dbReference type="SMART" id="SM01038"/>
    </source>
</evidence>
<dbReference type="Pfam" id="PF02929">
    <property type="entry name" value="Bgal_small_N"/>
    <property type="match status" value="1"/>
</dbReference>
<comment type="catalytic activity">
    <reaction evidence="1">
        <text>Hydrolysis of terminal non-reducing beta-D-galactose residues in beta-D-galactosides.</text>
        <dbReference type="EC" id="3.2.1.23"/>
    </reaction>
</comment>
<feature type="compositionally biased region" description="Pro residues" evidence="9">
    <location>
        <begin position="446"/>
        <end position="455"/>
    </location>
</feature>
<evidence type="ECO:0000313" key="11">
    <source>
        <dbReference type="EMBL" id="CAE7483137.1"/>
    </source>
</evidence>
<comment type="caution">
    <text evidence="11">The sequence shown here is derived from an EMBL/GenBank/DDBJ whole genome shotgun (WGS) entry which is preliminary data.</text>
</comment>
<proteinExistence type="inferred from homology"/>
<protein>
    <recommendedName>
        <fullName evidence="3">beta-galactosidase</fullName>
        <ecNumber evidence="3">3.2.1.23</ecNumber>
    </recommendedName>
    <alternativeName>
        <fullName evidence="6">Lactase</fullName>
    </alternativeName>
</protein>